<reference evidence="1 2" key="1">
    <citation type="submission" date="2022-01" db="EMBL/GenBank/DDBJ databases">
        <title>Desulfofustis limnae sp. nov., a novel mesophilic sulfate-reducing bacterium isolated from marsh soil.</title>
        <authorList>
            <person name="Watanabe M."/>
            <person name="Takahashi A."/>
            <person name="Kojima H."/>
            <person name="Fukui M."/>
        </authorList>
    </citation>
    <scope>NUCLEOTIDE SEQUENCE [LARGE SCALE GENOMIC DNA]</scope>
    <source>
        <strain evidence="1 2">PPLL</strain>
    </source>
</reference>
<proteinExistence type="predicted"/>
<evidence type="ECO:0008006" key="3">
    <source>
        <dbReference type="Google" id="ProtNLM"/>
    </source>
</evidence>
<dbReference type="Gene3D" id="3.90.470.20">
    <property type="entry name" value="4'-phosphopantetheinyl transferase domain"/>
    <property type="match status" value="1"/>
</dbReference>
<gene>
    <name evidence="1" type="ORF">DPPLL_28450</name>
</gene>
<organism evidence="1 2">
    <name type="scientific">Desulfofustis limnaeus</name>
    <dbReference type="NCBI Taxonomy" id="2740163"/>
    <lineage>
        <taxon>Bacteria</taxon>
        <taxon>Pseudomonadati</taxon>
        <taxon>Thermodesulfobacteriota</taxon>
        <taxon>Desulfobulbia</taxon>
        <taxon>Desulfobulbales</taxon>
        <taxon>Desulfocapsaceae</taxon>
        <taxon>Desulfofustis</taxon>
    </lineage>
</organism>
<dbReference type="Proteomes" id="UP000830055">
    <property type="component" value="Chromosome"/>
</dbReference>
<name>A0ABN6M861_9BACT</name>
<dbReference type="EMBL" id="AP025516">
    <property type="protein sequence ID" value="BDD88480.1"/>
    <property type="molecule type" value="Genomic_DNA"/>
</dbReference>
<dbReference type="SUPFAM" id="SSF56214">
    <property type="entry name" value="4'-phosphopantetheinyl transferase"/>
    <property type="match status" value="2"/>
</dbReference>
<accession>A0ABN6M861</accession>
<keyword evidence="2" id="KW-1185">Reference proteome</keyword>
<protein>
    <recommendedName>
        <fullName evidence="3">4'-phosphopantetheinyl transferase superfamily protein</fullName>
    </recommendedName>
</protein>
<evidence type="ECO:0000313" key="2">
    <source>
        <dbReference type="Proteomes" id="UP000830055"/>
    </source>
</evidence>
<dbReference type="RefSeq" id="WP_284151836.1">
    <property type="nucleotide sequence ID" value="NZ_AP025516.1"/>
</dbReference>
<evidence type="ECO:0000313" key="1">
    <source>
        <dbReference type="EMBL" id="BDD88480.1"/>
    </source>
</evidence>
<dbReference type="InterPro" id="IPR037143">
    <property type="entry name" value="4-PPantetheinyl_Trfase_dom_sf"/>
</dbReference>
<sequence>MLPTGLRSLLDSLAPGNTLAASSLAAPLLPEPELAALSSAWLTEHEQRHYRRFSFAKRRSEWLFGRICAKQAVLDLLSNGTDTQLRPLDITIEAGSTGRPSVVLVGNGHPATEPDISISHSHGMAIAVAGSGLCGVDIQQLNETLYRVKTRYCDEIETALLETTMERDLVQLGLLWVCKEAIRKCFSDIVLLGFLEIHLERISMDQGHRLLHFQLDKPFQTLGLVAVATHVREPYALAVCNVTNERLRHAGIA</sequence>